<evidence type="ECO:0000313" key="5">
    <source>
        <dbReference type="Proteomes" id="UP000507245"/>
    </source>
</evidence>
<dbReference type="EMBL" id="CAEKKB010000001">
    <property type="protein sequence ID" value="CAB4293889.1"/>
    <property type="molecule type" value="Genomic_DNA"/>
</dbReference>
<sequence>MFLAAERRVFSKPASRPELSPTTRILNPTTTEHDLIEARIRLLPFITVFFWERGLKECNLSDIGKQVARCGSGKIEGYIQSKEANPQTPVMKPGTLTKVNK</sequence>
<proteinExistence type="predicted"/>
<reference evidence="5" key="1">
    <citation type="journal article" date="2020" name="Genome Biol.">
        <title>Gamete binning: chromosome-level and haplotype-resolved genome assembly enabled by high-throughput single-cell sequencing of gamete genomes.</title>
        <authorList>
            <person name="Campoy J.A."/>
            <person name="Sun H."/>
            <person name="Goel M."/>
            <person name="Jiao W.-B."/>
            <person name="Folz-Donahue K."/>
            <person name="Wang N."/>
            <person name="Rubio M."/>
            <person name="Liu C."/>
            <person name="Kukat C."/>
            <person name="Ruiz D."/>
            <person name="Huettel B."/>
            <person name="Schneeberger K."/>
        </authorList>
    </citation>
    <scope>NUCLEOTIDE SEQUENCE [LARGE SCALE GENOMIC DNA]</scope>
    <source>
        <strain evidence="5">cv. Rojo Pasion</strain>
    </source>
</reference>
<dbReference type="AlphaFoldDB" id="A0A6J5VNV4"/>
<name>A0A6J5VNV4_PRUAR</name>
<evidence type="ECO:0000313" key="4">
    <source>
        <dbReference type="Proteomes" id="UP000507222"/>
    </source>
</evidence>
<evidence type="ECO:0000313" key="3">
    <source>
        <dbReference type="EMBL" id="CAB4293889.1"/>
    </source>
</evidence>
<dbReference type="Proteomes" id="UP000507245">
    <property type="component" value="Unassembled WGS sequence"/>
</dbReference>
<dbReference type="Proteomes" id="UP000507222">
    <property type="component" value="Unassembled WGS sequence"/>
</dbReference>
<protein>
    <submittedName>
        <fullName evidence="2">Uncharacterized protein</fullName>
    </submittedName>
</protein>
<accession>A0A6J5VNV4</accession>
<dbReference type="EMBL" id="CAEKDK010000008">
    <property type="protein sequence ID" value="CAB4289973.1"/>
    <property type="molecule type" value="Genomic_DNA"/>
</dbReference>
<feature type="region of interest" description="Disordered" evidence="1">
    <location>
        <begin position="1"/>
        <end position="26"/>
    </location>
</feature>
<evidence type="ECO:0000256" key="1">
    <source>
        <dbReference type="SAM" id="MobiDB-lite"/>
    </source>
</evidence>
<evidence type="ECO:0000313" key="2">
    <source>
        <dbReference type="EMBL" id="CAB4289973.1"/>
    </source>
</evidence>
<gene>
    <name evidence="2" type="ORF">CURHAP_LOCUS49744</name>
    <name evidence="3" type="ORF">ORAREDHAP_LOCUS3309</name>
</gene>
<organism evidence="2 4">
    <name type="scientific">Prunus armeniaca</name>
    <name type="common">Apricot</name>
    <name type="synonym">Armeniaca vulgaris</name>
    <dbReference type="NCBI Taxonomy" id="36596"/>
    <lineage>
        <taxon>Eukaryota</taxon>
        <taxon>Viridiplantae</taxon>
        <taxon>Streptophyta</taxon>
        <taxon>Embryophyta</taxon>
        <taxon>Tracheophyta</taxon>
        <taxon>Spermatophyta</taxon>
        <taxon>Magnoliopsida</taxon>
        <taxon>eudicotyledons</taxon>
        <taxon>Gunneridae</taxon>
        <taxon>Pentapetalae</taxon>
        <taxon>rosids</taxon>
        <taxon>fabids</taxon>
        <taxon>Rosales</taxon>
        <taxon>Rosaceae</taxon>
        <taxon>Amygdaloideae</taxon>
        <taxon>Amygdaleae</taxon>
        <taxon>Prunus</taxon>
    </lineage>
</organism>
<reference evidence="2 4" key="2">
    <citation type="submission" date="2020-05" db="EMBL/GenBank/DDBJ databases">
        <authorList>
            <person name="Campoy J."/>
            <person name="Schneeberger K."/>
            <person name="Spophaly S."/>
        </authorList>
    </citation>
    <scope>NUCLEOTIDE SEQUENCE [LARGE SCALE GENOMIC DNA]</scope>
    <source>
        <strain evidence="2">PruArmRojPasFocal</strain>
    </source>
</reference>
<keyword evidence="5" id="KW-1185">Reference proteome</keyword>